<gene>
    <name evidence="3" type="ORF">QU481_19805</name>
</gene>
<evidence type="ECO:0000313" key="3">
    <source>
        <dbReference type="EMBL" id="MDN0077094.1"/>
    </source>
</evidence>
<reference evidence="3" key="1">
    <citation type="submission" date="2023-06" db="EMBL/GenBank/DDBJ databases">
        <authorList>
            <person name="Zhang S."/>
        </authorList>
    </citation>
    <scope>NUCLEOTIDE SEQUENCE</scope>
    <source>
        <strain evidence="3">SG2303</strain>
    </source>
</reference>
<keyword evidence="4" id="KW-1185">Reference proteome</keyword>
<feature type="region of interest" description="Disordered" evidence="2">
    <location>
        <begin position="175"/>
        <end position="245"/>
    </location>
</feature>
<organism evidence="3 4">
    <name type="scientific">Crenobacter oryzisoli</name>
    <dbReference type="NCBI Taxonomy" id="3056844"/>
    <lineage>
        <taxon>Bacteria</taxon>
        <taxon>Pseudomonadati</taxon>
        <taxon>Pseudomonadota</taxon>
        <taxon>Betaproteobacteria</taxon>
        <taxon>Neisseriales</taxon>
        <taxon>Neisseriaceae</taxon>
        <taxon>Crenobacter</taxon>
    </lineage>
</organism>
<feature type="coiled-coil region" evidence="1">
    <location>
        <begin position="1623"/>
        <end position="1657"/>
    </location>
</feature>
<dbReference type="Proteomes" id="UP001168540">
    <property type="component" value="Unassembled WGS sequence"/>
</dbReference>
<sequence>MWLALLCGSANLFAQNTDVCSLVPPSDVPAIPRTRMDSQLLADMGAGAATDGCTTSYSGPTRRLEGMGLDLYVFPDAGSANRLLADRSNPSLSNRYHTNCPARSPEASLGQAGGGFRSTCTAPQYSGEQVTYLLFSRGVCVGEVAGLAVDLAALQAKAQQLDQAMQGAALCKAASPAARGGTPPPPPVVEGGTTPVMPEIPEAGGGSTPAAPPIGVPGSPSAASSPAGTSTVPTEPGGEEEWPPWLPLAAALGGGALGNLLGRALGRALSGQGEGTAVTPLGAPVVPGGDGGDVSTTAPGDSSAEPPPDQQKQETYRVVLSPAVVSLRGDGVDSAVLIPLVVSSDGGDVTAESVFRFEKLSDIGDAAAVLAPGAAAATLFARLLLIGESPQFAVRCIATVPTSTGPVVVESDAVSVTVRPANPQFTVQLPADGGIGSGDGTIAVSTTLTVFGEPRTDYQVTFACSPPLVSGIFNPGPGQATALPVPKLVIAAKSYTVSAKGTYLIGATEVPLQDAKSITFASLAPELCVTPSKDTVTGDGQDAATLTISGLFDANGQAFTPLMISVDPPRLGSCPSPAAGAATTSFVAPQLDGTQDEDVAVTVRAKYVGDDGEVSLSGQTVLTVLALAPQLSIESDADDAITLANGGNQIILHAVLHLRGQAQPAIETTWEIAPTVVDGQSRVYGTLQGSGATVPYRVPTLVATPSLSQTIKAHYRGQGLDLTAETTLALEGMRPQIEVWLEPDTDPVHADGKRYDIVAEAYWEAYDEGGERIRFLPKDLQYSLVDGDGSVTPKDEWTGSYEAPDGSSDAHDDVTVLLRASGRVIGDDAPAPGIEIHGDLSFTLRYPNPGCRVMVTPASVTADGKSVVTVTVVPLLYGVDARSLGATVDDFAVPLSIPDLGRVSGLDRTALSAALTIFRLTSSFSLSVPADVLVSLDGKPYHCQGAGLLQVTGSALVPDPVLVIDWQLDPSPRTARQYAANDVHMWGDAVDLVGVGYRLVVTPPGWTIVEEIPDAMPWQVDGGQWLSAASNPQVQSFGPDRAGAIRAYWTDQDGTLRITYRVGAIVQSATGETRTLAATPFSTTVTVIGAKPQLALSADHDGYADGSCIITVSPTLSLFNATFPGGLEITTIDNQATLDPYYDLEGYYKLGYEKVVPGKVPHAIDAPPSLTQQALKLRCKFHLADQAIKTLGEDGGVPVKFSVRPTGLGDVPDSLGAFAWMAGDHYRSCREHLPSVATSGWVSPALYPSRIEVEQPEPDVLPIPDEVPEKAWQAWIRATVMSASNQPVPGHDILRDLKNPDPAFFSKSWFFEFSYEPPVDPKLRQWDPQCTPYRIYAAGTSGVDDQGRVRFQTGKRSTTYCEYDHWAAYHDPDTGYLKGQGCTVNAVFTAGDVSCEPRTIKIGIRPDVRTEPPSGPCADEQMRMGLASLSARALSDQLQNLRHLQEVLDWQFIHADETAYLSGVTDAVLLWESAMAKELGVKAADKIGQTILQKISAKALEATLKALGKEAFKDLVRYLESQHIEWMDLFWKAKDDRSKKTVLEAAKQFLTMRQMQQYLNAGLRAGDSLSGMIAPDGKFIVMAGTGNYAQAYEKIRKEVESNYGAIFDTLGNLHSLYKLELSALGAQSKLEDLRAEAKKVQDQMLVMQLKVDKAMEEMDLARSALNYCRQLHPEAD</sequence>
<dbReference type="RefSeq" id="WP_289831726.1">
    <property type="nucleotide sequence ID" value="NZ_JAUEDK010000053.1"/>
</dbReference>
<feature type="compositionally biased region" description="Low complexity" evidence="2">
    <location>
        <begin position="216"/>
        <end position="236"/>
    </location>
</feature>
<accession>A0ABT7XU66</accession>
<keyword evidence="1" id="KW-0175">Coiled coil</keyword>
<evidence type="ECO:0000313" key="4">
    <source>
        <dbReference type="Proteomes" id="UP001168540"/>
    </source>
</evidence>
<proteinExistence type="predicted"/>
<evidence type="ECO:0000256" key="1">
    <source>
        <dbReference type="SAM" id="Coils"/>
    </source>
</evidence>
<protein>
    <submittedName>
        <fullName evidence="3">Uncharacterized protein</fullName>
    </submittedName>
</protein>
<name>A0ABT7XU66_9NEIS</name>
<comment type="caution">
    <text evidence="3">The sequence shown here is derived from an EMBL/GenBank/DDBJ whole genome shotgun (WGS) entry which is preliminary data.</text>
</comment>
<dbReference type="EMBL" id="JAUEDK010000053">
    <property type="protein sequence ID" value="MDN0077094.1"/>
    <property type="molecule type" value="Genomic_DNA"/>
</dbReference>
<feature type="region of interest" description="Disordered" evidence="2">
    <location>
        <begin position="271"/>
        <end position="314"/>
    </location>
</feature>
<evidence type="ECO:0000256" key="2">
    <source>
        <dbReference type="SAM" id="MobiDB-lite"/>
    </source>
</evidence>